<dbReference type="InterPro" id="IPR002661">
    <property type="entry name" value="Ribosome_recyc_fac"/>
</dbReference>
<accession>A0A9D4WQJ8</accession>
<dbReference type="SUPFAM" id="SSF55194">
    <property type="entry name" value="Ribosome recycling factor, RRF"/>
    <property type="match status" value="1"/>
</dbReference>
<dbReference type="Gene3D" id="1.10.132.20">
    <property type="entry name" value="Ribosome-recycling factor"/>
    <property type="match status" value="1"/>
</dbReference>
<comment type="similarity">
    <text evidence="2">Belongs to the RRF family.</text>
</comment>
<organism evidence="8 9">
    <name type="scientific">Pisum sativum</name>
    <name type="common">Garden pea</name>
    <name type="synonym">Lathyrus oleraceus</name>
    <dbReference type="NCBI Taxonomy" id="3888"/>
    <lineage>
        <taxon>Eukaryota</taxon>
        <taxon>Viridiplantae</taxon>
        <taxon>Streptophyta</taxon>
        <taxon>Embryophyta</taxon>
        <taxon>Tracheophyta</taxon>
        <taxon>Spermatophyta</taxon>
        <taxon>Magnoliopsida</taxon>
        <taxon>eudicotyledons</taxon>
        <taxon>Gunneridae</taxon>
        <taxon>Pentapetalae</taxon>
        <taxon>rosids</taxon>
        <taxon>fabids</taxon>
        <taxon>Fabales</taxon>
        <taxon>Fabaceae</taxon>
        <taxon>Papilionoideae</taxon>
        <taxon>50 kb inversion clade</taxon>
        <taxon>NPAAA clade</taxon>
        <taxon>Hologalegina</taxon>
        <taxon>IRL clade</taxon>
        <taxon>Fabeae</taxon>
        <taxon>Lathyrus</taxon>
    </lineage>
</organism>
<comment type="function">
    <text evidence="1">Responsible for the release of ribosomes from messenger RNA at the termination of chloroplastic protein biosynthesis.</text>
</comment>
<evidence type="ECO:0000256" key="5">
    <source>
        <dbReference type="ARBA" id="ARBA00032397"/>
    </source>
</evidence>
<evidence type="ECO:0000256" key="1">
    <source>
        <dbReference type="ARBA" id="ARBA00002952"/>
    </source>
</evidence>
<feature type="domain" description="Ribosome recycling factor" evidence="7">
    <location>
        <begin position="247"/>
        <end position="369"/>
    </location>
</feature>
<dbReference type="GO" id="GO:0043023">
    <property type="term" value="F:ribosomal large subunit binding"/>
    <property type="evidence" value="ECO:0007669"/>
    <property type="project" value="TreeGrafter"/>
</dbReference>
<name>A0A9D4WQJ8_PEA</name>
<evidence type="ECO:0000256" key="6">
    <source>
        <dbReference type="SAM" id="MobiDB-lite"/>
    </source>
</evidence>
<evidence type="ECO:0000313" key="8">
    <source>
        <dbReference type="EMBL" id="KAI5405783.1"/>
    </source>
</evidence>
<dbReference type="InterPro" id="IPR023584">
    <property type="entry name" value="Ribosome_recyc_fac_dom"/>
</dbReference>
<dbReference type="Pfam" id="PF01765">
    <property type="entry name" value="RRF"/>
    <property type="match status" value="1"/>
</dbReference>
<gene>
    <name evidence="8" type="ORF">KIW84_052524</name>
</gene>
<dbReference type="InterPro" id="IPR036191">
    <property type="entry name" value="RRF_sf"/>
</dbReference>
<dbReference type="Gene3D" id="3.30.1360.40">
    <property type="match status" value="1"/>
</dbReference>
<dbReference type="GO" id="GO:0005739">
    <property type="term" value="C:mitochondrion"/>
    <property type="evidence" value="ECO:0007669"/>
    <property type="project" value="TreeGrafter"/>
</dbReference>
<comment type="caution">
    <text evidence="8">The sequence shown here is derived from an EMBL/GenBank/DDBJ whole genome shotgun (WGS) entry which is preliminary data.</text>
</comment>
<dbReference type="EMBL" id="JAMSHJ010000005">
    <property type="protein sequence ID" value="KAI5405783.1"/>
    <property type="molecule type" value="Genomic_DNA"/>
</dbReference>
<sequence length="376" mass="41108">MFGSPQQKLQQQHVFVSGWMHVNEHGQMCGPYIEEQLYEGLTSGFLPFEPPVYPVINGTITSPVPLNYFQQYPDHVSTRFAYMGMNFSDTTMSTNGSSSRDMTIYGQDRSFEPAALMAVNTNSKSVSQSNVNDCTKEFNHLKLRGIQKNYFLSDHHHGYLEDSTVISHFDNKYGSFVLLAAVNALEGDISGTICVSDSKSNGVGDDQTQKSKDEGGVSAVEVSPNVGPTIKASAASQMESDMAALSVELSKLRTGRASAGMLDHIIVETGGVKMHLNQFALVSVLDQKTLSVNSYDPETLKQLENVTVSSPLGLNPKTDGERLIAVIPPLAKEHVQAMNKLVIKSCEDTRQSIRGARQKEMDAIKKLKSMSSPAMT</sequence>
<evidence type="ECO:0000259" key="7">
    <source>
        <dbReference type="Pfam" id="PF01765"/>
    </source>
</evidence>
<dbReference type="GO" id="GO:0006412">
    <property type="term" value="P:translation"/>
    <property type="evidence" value="ECO:0007669"/>
    <property type="project" value="UniProtKB-KW"/>
</dbReference>
<evidence type="ECO:0000256" key="3">
    <source>
        <dbReference type="ARBA" id="ARBA00014063"/>
    </source>
</evidence>
<dbReference type="PANTHER" id="PTHR20982">
    <property type="entry name" value="RIBOSOME RECYCLING FACTOR"/>
    <property type="match status" value="1"/>
</dbReference>
<evidence type="ECO:0000256" key="4">
    <source>
        <dbReference type="ARBA" id="ARBA00022917"/>
    </source>
</evidence>
<keyword evidence="9" id="KW-1185">Reference proteome</keyword>
<dbReference type="AlphaFoldDB" id="A0A9D4WQJ8"/>
<dbReference type="PANTHER" id="PTHR20982:SF3">
    <property type="entry name" value="MITOCHONDRIAL RIBOSOME RECYCLING FACTOR PSEUDO 1"/>
    <property type="match status" value="1"/>
</dbReference>
<keyword evidence="4" id="KW-0648">Protein biosynthesis</keyword>
<reference evidence="8 9" key="1">
    <citation type="journal article" date="2022" name="Nat. Genet.">
        <title>Improved pea reference genome and pan-genome highlight genomic features and evolutionary characteristics.</title>
        <authorList>
            <person name="Yang T."/>
            <person name="Liu R."/>
            <person name="Luo Y."/>
            <person name="Hu S."/>
            <person name="Wang D."/>
            <person name="Wang C."/>
            <person name="Pandey M.K."/>
            <person name="Ge S."/>
            <person name="Xu Q."/>
            <person name="Li N."/>
            <person name="Li G."/>
            <person name="Huang Y."/>
            <person name="Saxena R.K."/>
            <person name="Ji Y."/>
            <person name="Li M."/>
            <person name="Yan X."/>
            <person name="He Y."/>
            <person name="Liu Y."/>
            <person name="Wang X."/>
            <person name="Xiang C."/>
            <person name="Varshney R.K."/>
            <person name="Ding H."/>
            <person name="Gao S."/>
            <person name="Zong X."/>
        </authorList>
    </citation>
    <scope>NUCLEOTIDE SEQUENCE [LARGE SCALE GENOMIC DNA]</scope>
    <source>
        <strain evidence="8 9">cv. Zhongwan 6</strain>
    </source>
</reference>
<dbReference type="Proteomes" id="UP001058974">
    <property type="component" value="Chromosome 5"/>
</dbReference>
<evidence type="ECO:0000313" key="9">
    <source>
        <dbReference type="Proteomes" id="UP001058974"/>
    </source>
</evidence>
<proteinExistence type="inferred from homology"/>
<protein>
    <recommendedName>
        <fullName evidence="3">Ribosome-recycling factor, chloroplastic</fullName>
    </recommendedName>
    <alternativeName>
        <fullName evidence="5">Ribosome-releasing factor, chloroplastic</fullName>
    </alternativeName>
</protein>
<evidence type="ECO:0000256" key="2">
    <source>
        <dbReference type="ARBA" id="ARBA00005912"/>
    </source>
</evidence>
<feature type="region of interest" description="Disordered" evidence="6">
    <location>
        <begin position="199"/>
        <end position="224"/>
    </location>
</feature>
<dbReference type="Gramene" id="Psat05G0252400-T1">
    <property type="protein sequence ID" value="KAI5405783.1"/>
    <property type="gene ID" value="KIW84_052524"/>
</dbReference>
<dbReference type="FunFam" id="3.30.1360.40:FF:000001">
    <property type="entry name" value="Ribosome-recycling factor"/>
    <property type="match status" value="1"/>
</dbReference>